<organism evidence="1 2">
    <name type="scientific">Edwardsiella piscicida</name>
    <dbReference type="NCBI Taxonomy" id="1263550"/>
    <lineage>
        <taxon>Bacteria</taxon>
        <taxon>Pseudomonadati</taxon>
        <taxon>Pseudomonadota</taxon>
        <taxon>Gammaproteobacteria</taxon>
        <taxon>Enterobacterales</taxon>
        <taxon>Hafniaceae</taxon>
        <taxon>Edwardsiella</taxon>
    </lineage>
</organism>
<dbReference type="GeneID" id="72529474"/>
<dbReference type="RefSeq" id="WP_012849521.1">
    <property type="nucleotide sequence ID" value="NC_013508.1"/>
</dbReference>
<evidence type="ECO:0000313" key="1">
    <source>
        <dbReference type="EMBL" id="WDU90327.1"/>
    </source>
</evidence>
<sequence length="97" mass="10247">MQNLTGKWLCHGDGMTYHITQDGNSVFVSGSGNGCHNVGFGIIDPQDKSVVLNWADLPDSKGFGAKGTCYIDASHPGVLKKKEGSASYAIGNFEKVA</sequence>
<name>A0AAQ3C1N8_EDWPI</name>
<protein>
    <submittedName>
        <fullName evidence="1">Uncharacterized protein</fullName>
    </submittedName>
</protein>
<gene>
    <name evidence="1" type="ORF">PWJ79_12900</name>
</gene>
<proteinExistence type="predicted"/>
<reference evidence="1" key="1">
    <citation type="submission" date="2022-10" db="EMBL/GenBank/DDBJ databases">
        <title>Complete genome of Ep21-8.</title>
        <authorList>
            <person name="Kang Y.-R."/>
            <person name="Kim D.-H."/>
        </authorList>
    </citation>
    <scope>NUCLEOTIDE SEQUENCE</scope>
    <source>
        <strain evidence="1">Ep21-8</strain>
    </source>
</reference>
<dbReference type="Proteomes" id="UP001223683">
    <property type="component" value="Chromosome"/>
</dbReference>
<dbReference type="AlphaFoldDB" id="A0AAQ3C1N8"/>
<dbReference type="EMBL" id="CP118390">
    <property type="protein sequence ID" value="WDU90327.1"/>
    <property type="molecule type" value="Genomic_DNA"/>
</dbReference>
<accession>A0AAQ3C1N8</accession>
<evidence type="ECO:0000313" key="2">
    <source>
        <dbReference type="Proteomes" id="UP001223683"/>
    </source>
</evidence>